<dbReference type="Pfam" id="PF00664">
    <property type="entry name" value="ABC_membrane"/>
    <property type="match status" value="1"/>
</dbReference>
<evidence type="ECO:0000259" key="13">
    <source>
        <dbReference type="PROSITE" id="PS50929"/>
    </source>
</evidence>
<keyword evidence="10 11" id="KW-0472">Membrane</keyword>
<dbReference type="NCBIfam" id="TIGR02203">
    <property type="entry name" value="MsbA_lipidA"/>
    <property type="match status" value="1"/>
</dbReference>
<dbReference type="InterPro" id="IPR011527">
    <property type="entry name" value="ABC1_TM_dom"/>
</dbReference>
<comment type="subcellular location">
    <subcellularLocation>
        <location evidence="1">Cell membrane</location>
        <topology evidence="1">Multi-pass membrane protein</topology>
    </subcellularLocation>
</comment>
<evidence type="ECO:0000256" key="1">
    <source>
        <dbReference type="ARBA" id="ARBA00004651"/>
    </source>
</evidence>
<evidence type="ECO:0000313" key="15">
    <source>
        <dbReference type="Proteomes" id="UP000029999"/>
    </source>
</evidence>
<dbReference type="InterPro" id="IPR011917">
    <property type="entry name" value="ABC_transpr_lipidA"/>
</dbReference>
<dbReference type="Gene3D" id="3.40.50.300">
    <property type="entry name" value="P-loop containing nucleotide triphosphate hydrolases"/>
    <property type="match status" value="1"/>
</dbReference>
<dbReference type="SMART" id="SM00382">
    <property type="entry name" value="AAA"/>
    <property type="match status" value="1"/>
</dbReference>
<comment type="caution">
    <text evidence="14">The sequence shown here is derived from an EMBL/GenBank/DDBJ whole genome shotgun (WGS) entry which is preliminary data.</text>
</comment>
<keyword evidence="3" id="KW-1003">Cell membrane</keyword>
<keyword evidence="6 14" id="KW-0067">ATP-binding</keyword>
<feature type="transmembrane region" description="Helical" evidence="11">
    <location>
        <begin position="68"/>
        <end position="93"/>
    </location>
</feature>
<feature type="domain" description="ABC transporter" evidence="12">
    <location>
        <begin position="343"/>
        <end position="579"/>
    </location>
</feature>
<protein>
    <submittedName>
        <fullName evidence="14">Lipid A export ATP-binding/permease protein MsbA</fullName>
        <ecNumber evidence="14">3.6.3.25</ecNumber>
    </submittedName>
</protein>
<proteinExistence type="predicted"/>
<dbReference type="CDD" id="cd18552">
    <property type="entry name" value="ABC_6TM_MsbA_like"/>
    <property type="match status" value="1"/>
</dbReference>
<sequence>MTENSVEISAVQLYKRLLRYVKPYWLAFGAVVLTMIVYAATETGVAALMKPLMDGSFVERDPDIIRLIPFAIIGLFIIRGLADFFTTYGLGWISRNVIKTLREEMFNKLLVLPASFYDHSTSGQLMSKLLYDVEQVASAATDAVLTIIRDSLTIIGLLAWMFYLNGFLSLFILITVPFIALLVYFVSIRFRRISKNIQNSMGNVSHVSGEIIEGHREIKTFGGQEYESKRFDKVNQGNRRQQMKKIATDAISQPLTALIAAVGLALVIYIATLPEMLEKITVGGFISFITAMMMLLTPLKRLTKVNAKLQAGVAAAESIFKLLDESPEVDDGQLRLERAEGHIEYKNVSFSYSDDKGNVLDSVSVEAKPGQTVAFVGHSGSGKTTLVSLLTRFYNIQSGEISIDGFDIKQLKLADLRRQISLVNQQVVLFNDTIANNISYGQAEEVSEEMIIEAAKSAHAWDFIQRLPDGLHTQVGENGVLLSGGQRQRLAIARALLRNAPILILDEATSALDSEAERHIQAALETLMQQRTTLVIAHRLSTIEKADLIVVMHNGEILETGTHSELLAKGAHYAELHRLQFQEQ</sequence>
<dbReference type="RefSeq" id="WP_036312507.1">
    <property type="nucleotide sequence ID" value="NZ_JRQD01000002.1"/>
</dbReference>
<dbReference type="GO" id="GO:0015421">
    <property type="term" value="F:ABC-type oligopeptide transporter activity"/>
    <property type="evidence" value="ECO:0007669"/>
    <property type="project" value="TreeGrafter"/>
</dbReference>
<dbReference type="InterPro" id="IPR003439">
    <property type="entry name" value="ABC_transporter-like_ATP-bd"/>
</dbReference>
<evidence type="ECO:0000256" key="9">
    <source>
        <dbReference type="ARBA" id="ARBA00023055"/>
    </source>
</evidence>
<evidence type="ECO:0000256" key="4">
    <source>
        <dbReference type="ARBA" id="ARBA00022692"/>
    </source>
</evidence>
<dbReference type="GO" id="GO:0016887">
    <property type="term" value="F:ATP hydrolysis activity"/>
    <property type="evidence" value="ECO:0007669"/>
    <property type="project" value="InterPro"/>
</dbReference>
<dbReference type="InterPro" id="IPR017871">
    <property type="entry name" value="ABC_transporter-like_CS"/>
</dbReference>
<evidence type="ECO:0000256" key="10">
    <source>
        <dbReference type="ARBA" id="ARBA00023136"/>
    </source>
</evidence>
<evidence type="ECO:0000256" key="5">
    <source>
        <dbReference type="ARBA" id="ARBA00022741"/>
    </source>
</evidence>
<reference evidence="14 15" key="1">
    <citation type="submission" date="2014-09" db="EMBL/GenBank/DDBJ databases">
        <authorList>
            <person name="Grob C."/>
            <person name="Taubert M."/>
            <person name="Howat A.M."/>
            <person name="Burns O.J."/>
            <person name="Dixon J.L."/>
            <person name="Chen Y."/>
            <person name="Murrell J.C."/>
        </authorList>
    </citation>
    <scope>NUCLEOTIDE SEQUENCE [LARGE SCALE GENOMIC DNA]</scope>
    <source>
        <strain evidence="14">L4</strain>
    </source>
</reference>
<dbReference type="InterPro" id="IPR039421">
    <property type="entry name" value="Type_1_exporter"/>
</dbReference>
<dbReference type="STRING" id="392484.LP43_0916"/>
<feature type="transmembrane region" description="Helical" evidence="11">
    <location>
        <begin position="167"/>
        <end position="186"/>
    </location>
</feature>
<dbReference type="PROSITE" id="PS50929">
    <property type="entry name" value="ABC_TM1F"/>
    <property type="match status" value="1"/>
</dbReference>
<dbReference type="GO" id="GO:0005886">
    <property type="term" value="C:plasma membrane"/>
    <property type="evidence" value="ECO:0007669"/>
    <property type="project" value="UniProtKB-SubCell"/>
</dbReference>
<keyword evidence="2" id="KW-0813">Transport</keyword>
<dbReference type="SUPFAM" id="SSF52540">
    <property type="entry name" value="P-loop containing nucleoside triphosphate hydrolases"/>
    <property type="match status" value="1"/>
</dbReference>
<keyword evidence="7" id="KW-1278">Translocase</keyword>
<evidence type="ECO:0000256" key="6">
    <source>
        <dbReference type="ARBA" id="ARBA00022840"/>
    </source>
</evidence>
<dbReference type="InterPro" id="IPR036640">
    <property type="entry name" value="ABC1_TM_sf"/>
</dbReference>
<dbReference type="InterPro" id="IPR027417">
    <property type="entry name" value="P-loop_NTPase"/>
</dbReference>
<evidence type="ECO:0000256" key="8">
    <source>
        <dbReference type="ARBA" id="ARBA00022989"/>
    </source>
</evidence>
<accession>A0A0A0BH97</accession>
<feature type="transmembrane region" description="Helical" evidence="11">
    <location>
        <begin position="136"/>
        <end position="161"/>
    </location>
</feature>
<dbReference type="SUPFAM" id="SSF90123">
    <property type="entry name" value="ABC transporter transmembrane region"/>
    <property type="match status" value="1"/>
</dbReference>
<dbReference type="PANTHER" id="PTHR43394:SF1">
    <property type="entry name" value="ATP-BINDING CASSETTE SUB-FAMILY B MEMBER 10, MITOCHONDRIAL"/>
    <property type="match status" value="1"/>
</dbReference>
<dbReference type="PROSITE" id="PS50893">
    <property type="entry name" value="ABC_TRANSPORTER_2"/>
    <property type="match status" value="1"/>
</dbReference>
<dbReference type="PROSITE" id="PS00211">
    <property type="entry name" value="ABC_TRANSPORTER_1"/>
    <property type="match status" value="1"/>
</dbReference>
<dbReference type="AlphaFoldDB" id="A0A0A0BH97"/>
<evidence type="ECO:0000256" key="2">
    <source>
        <dbReference type="ARBA" id="ARBA00022448"/>
    </source>
</evidence>
<feature type="transmembrane region" description="Helical" evidence="11">
    <location>
        <begin position="250"/>
        <end position="274"/>
    </location>
</feature>
<keyword evidence="4 11" id="KW-0812">Transmembrane</keyword>
<dbReference type="EC" id="3.6.3.25" evidence="14"/>
<dbReference type="GO" id="GO:0005524">
    <property type="term" value="F:ATP binding"/>
    <property type="evidence" value="ECO:0007669"/>
    <property type="project" value="UniProtKB-KW"/>
</dbReference>
<keyword evidence="9" id="KW-0445">Lipid transport</keyword>
<evidence type="ECO:0000256" key="3">
    <source>
        <dbReference type="ARBA" id="ARBA00022475"/>
    </source>
</evidence>
<dbReference type="InterPro" id="IPR003593">
    <property type="entry name" value="AAA+_ATPase"/>
</dbReference>
<dbReference type="Pfam" id="PF00005">
    <property type="entry name" value="ABC_tran"/>
    <property type="match status" value="1"/>
</dbReference>
<organism evidence="14 15">
    <name type="scientific">Methylophaga thiooxydans</name>
    <dbReference type="NCBI Taxonomy" id="392484"/>
    <lineage>
        <taxon>Bacteria</taxon>
        <taxon>Pseudomonadati</taxon>
        <taxon>Pseudomonadota</taxon>
        <taxon>Gammaproteobacteria</taxon>
        <taxon>Thiotrichales</taxon>
        <taxon>Piscirickettsiaceae</taxon>
        <taxon>Methylophaga</taxon>
    </lineage>
</organism>
<keyword evidence="5" id="KW-0547">Nucleotide-binding</keyword>
<dbReference type="FunFam" id="3.40.50.300:FF:000140">
    <property type="entry name" value="Lipid A export ATP-binding/permease protein MsbA"/>
    <property type="match status" value="1"/>
</dbReference>
<dbReference type="GO" id="GO:0034040">
    <property type="term" value="F:ATPase-coupled lipid transmembrane transporter activity"/>
    <property type="evidence" value="ECO:0007669"/>
    <property type="project" value="InterPro"/>
</dbReference>
<dbReference type="Proteomes" id="UP000029999">
    <property type="component" value="Unassembled WGS sequence"/>
</dbReference>
<dbReference type="Gene3D" id="1.20.1560.10">
    <property type="entry name" value="ABC transporter type 1, transmembrane domain"/>
    <property type="match status" value="1"/>
</dbReference>
<dbReference type="EMBL" id="JRQD01000002">
    <property type="protein sequence ID" value="KGM07306.1"/>
    <property type="molecule type" value="Genomic_DNA"/>
</dbReference>
<feature type="transmembrane region" description="Helical" evidence="11">
    <location>
        <begin position="24"/>
        <end position="48"/>
    </location>
</feature>
<evidence type="ECO:0000256" key="7">
    <source>
        <dbReference type="ARBA" id="ARBA00022967"/>
    </source>
</evidence>
<gene>
    <name evidence="14" type="ORF">LP43_0916</name>
</gene>
<keyword evidence="8 11" id="KW-1133">Transmembrane helix</keyword>
<feature type="domain" description="ABC transmembrane type-1" evidence="13">
    <location>
        <begin position="30"/>
        <end position="311"/>
    </location>
</feature>
<keyword evidence="14" id="KW-0378">Hydrolase</keyword>
<name>A0A0A0BH97_9GAMM</name>
<evidence type="ECO:0000259" key="12">
    <source>
        <dbReference type="PROSITE" id="PS50893"/>
    </source>
</evidence>
<feature type="transmembrane region" description="Helical" evidence="11">
    <location>
        <begin position="280"/>
        <end position="299"/>
    </location>
</feature>
<dbReference type="PANTHER" id="PTHR43394">
    <property type="entry name" value="ATP-DEPENDENT PERMEASE MDL1, MITOCHONDRIAL"/>
    <property type="match status" value="1"/>
</dbReference>
<evidence type="ECO:0000313" key="14">
    <source>
        <dbReference type="EMBL" id="KGM07306.1"/>
    </source>
</evidence>
<evidence type="ECO:0000256" key="11">
    <source>
        <dbReference type="SAM" id="Phobius"/>
    </source>
</evidence>